<dbReference type="PANTHER" id="PTHR30466:SF11">
    <property type="entry name" value="FLAVIN-DEPENDENT MONOOXYGENASE, REDUCTASE SUBUNIT HSAB"/>
    <property type="match status" value="1"/>
</dbReference>
<protein>
    <submittedName>
        <fullName evidence="4">Flavin reductase-like, FMN-binding protein</fullName>
    </submittedName>
</protein>
<dbReference type="SMART" id="SM00903">
    <property type="entry name" value="Flavin_Reduct"/>
    <property type="match status" value="1"/>
</dbReference>
<keyword evidence="2" id="KW-0560">Oxidoreductase</keyword>
<evidence type="ECO:0000256" key="1">
    <source>
        <dbReference type="ARBA" id="ARBA00008898"/>
    </source>
</evidence>
<name>Q11FB8_CHESB</name>
<dbReference type="KEGG" id="mes:Meso_2523"/>
<feature type="domain" description="Flavin reductase like" evidence="3">
    <location>
        <begin position="38"/>
        <end position="181"/>
    </location>
</feature>
<dbReference type="AlphaFoldDB" id="Q11FB8"/>
<dbReference type="InterPro" id="IPR002563">
    <property type="entry name" value="Flavin_Rdtase-like_dom"/>
</dbReference>
<dbReference type="InterPro" id="IPR012349">
    <property type="entry name" value="Split_barrel_FMN-bd"/>
</dbReference>
<dbReference type="HOGENOM" id="CLU_896101_0_0_5"/>
<dbReference type="SUPFAM" id="SSF50475">
    <property type="entry name" value="FMN-binding split barrel"/>
    <property type="match status" value="1"/>
</dbReference>
<dbReference type="EMBL" id="CP000390">
    <property type="protein sequence ID" value="ABG63907.1"/>
    <property type="molecule type" value="Genomic_DNA"/>
</dbReference>
<evidence type="ECO:0000256" key="2">
    <source>
        <dbReference type="ARBA" id="ARBA00023002"/>
    </source>
</evidence>
<accession>Q11FB8</accession>
<comment type="similarity">
    <text evidence="1">Belongs to the non-flavoprotein flavin reductase family.</text>
</comment>
<gene>
    <name evidence="4" type="ordered locus">Meso_2523</name>
</gene>
<organism evidence="4">
    <name type="scientific">Chelativorans sp. (strain BNC1)</name>
    <dbReference type="NCBI Taxonomy" id="266779"/>
    <lineage>
        <taxon>Bacteria</taxon>
        <taxon>Pseudomonadati</taxon>
        <taxon>Pseudomonadota</taxon>
        <taxon>Alphaproteobacteria</taxon>
        <taxon>Hyphomicrobiales</taxon>
        <taxon>Phyllobacteriaceae</taxon>
        <taxon>Chelativorans</taxon>
    </lineage>
</organism>
<dbReference type="eggNOG" id="COG1853">
    <property type="taxonomic scope" value="Bacteria"/>
</dbReference>
<evidence type="ECO:0000313" key="4">
    <source>
        <dbReference type="EMBL" id="ABG63907.1"/>
    </source>
</evidence>
<evidence type="ECO:0000259" key="3">
    <source>
        <dbReference type="SMART" id="SM00903"/>
    </source>
</evidence>
<dbReference type="GO" id="GO:0042602">
    <property type="term" value="F:riboflavin reductase (NADPH) activity"/>
    <property type="evidence" value="ECO:0007669"/>
    <property type="project" value="TreeGrafter"/>
</dbReference>
<sequence length="346" mass="38082">MCCSTRYLSLTSQRQGGMLKMQTVEEIAIDPKALRQAFGTFVTGVTVVTTIDKQGRPRGMTVNSFTSVSLDPPLLLVCIGKSAQSYPAFASADSFAVNILHEGQAEISRVFASKSQQKFSSVSCDKVHTGAPVLSDSLAWFDCSLHSRVEAGDHIILIGHVQAFGTSTAAPLGFCRGSYVRVDDPLPSGWPKAHGMIVSYLIETEQGLLLREDGKGGLVLPSARRRRPEAQLHIEGSTNLQLYPETTFLYSIFDMADNDPGQVVYRARLAEELPPEAHSDGLRVFGFDDIPYDAIPTSELRSVLRRYVRERRDGRFSIYVDSDDGGRVALIDGDLREWAQHQNTPL</sequence>
<dbReference type="Pfam" id="PF01613">
    <property type="entry name" value="Flavin_Reduct"/>
    <property type="match status" value="1"/>
</dbReference>
<dbReference type="PANTHER" id="PTHR30466">
    <property type="entry name" value="FLAVIN REDUCTASE"/>
    <property type="match status" value="1"/>
</dbReference>
<dbReference type="STRING" id="266779.Meso_2523"/>
<dbReference type="InterPro" id="IPR050268">
    <property type="entry name" value="NADH-dep_flavin_reductase"/>
</dbReference>
<dbReference type="Gene3D" id="3.90.79.10">
    <property type="entry name" value="Nucleoside Triphosphate Pyrophosphohydrolase"/>
    <property type="match status" value="1"/>
</dbReference>
<dbReference type="Gene3D" id="2.30.110.10">
    <property type="entry name" value="Electron Transport, Fmn-binding Protein, Chain A"/>
    <property type="match status" value="1"/>
</dbReference>
<dbReference type="GO" id="GO:0010181">
    <property type="term" value="F:FMN binding"/>
    <property type="evidence" value="ECO:0007669"/>
    <property type="project" value="InterPro"/>
</dbReference>
<proteinExistence type="inferred from homology"/>
<reference evidence="4" key="1">
    <citation type="submission" date="2006-06" db="EMBL/GenBank/DDBJ databases">
        <title>Complete sequence of chromosome of Chelativorans sp. BNC1.</title>
        <authorList>
            <consortium name="US DOE Joint Genome Institute"/>
            <person name="Copeland A."/>
            <person name="Lucas S."/>
            <person name="Lapidus A."/>
            <person name="Barry K."/>
            <person name="Detter J.C."/>
            <person name="Glavina del Rio T."/>
            <person name="Hammon N."/>
            <person name="Israni S."/>
            <person name="Dalin E."/>
            <person name="Tice H."/>
            <person name="Pitluck S."/>
            <person name="Chertkov O."/>
            <person name="Brettin T."/>
            <person name="Bruce D."/>
            <person name="Han C."/>
            <person name="Tapia R."/>
            <person name="Gilna P."/>
            <person name="Schmutz J."/>
            <person name="Larimer F."/>
            <person name="Land M."/>
            <person name="Hauser L."/>
            <person name="Kyrpides N."/>
            <person name="Mikhailova N."/>
            <person name="Richardson P."/>
        </authorList>
    </citation>
    <scope>NUCLEOTIDE SEQUENCE</scope>
    <source>
        <strain evidence="4">BNC1</strain>
    </source>
</reference>